<dbReference type="GO" id="GO:0005669">
    <property type="term" value="C:transcription factor TFIID complex"/>
    <property type="evidence" value="ECO:0007669"/>
    <property type="project" value="InterPro"/>
</dbReference>
<dbReference type="SMART" id="SM01370">
    <property type="entry name" value="TAFII55_N"/>
    <property type="match status" value="1"/>
</dbReference>
<protein>
    <submittedName>
        <fullName evidence="8">TAFII55 protein conserved region domain-containing protein</fullName>
    </submittedName>
</protein>
<comment type="subcellular location">
    <subcellularLocation>
        <location evidence="1">Nucleus</location>
    </subcellularLocation>
</comment>
<evidence type="ECO:0000256" key="2">
    <source>
        <dbReference type="ARBA" id="ARBA00009368"/>
    </source>
</evidence>
<dbReference type="GO" id="GO:0016251">
    <property type="term" value="F:RNA polymerase II general transcription initiation factor activity"/>
    <property type="evidence" value="ECO:0007669"/>
    <property type="project" value="TreeGrafter"/>
</dbReference>
<name>A0AAD4RDT2_9BILA</name>
<dbReference type="InterPro" id="IPR037817">
    <property type="entry name" value="TAF7"/>
</dbReference>
<evidence type="ECO:0000256" key="3">
    <source>
        <dbReference type="ARBA" id="ARBA00023015"/>
    </source>
</evidence>
<evidence type="ECO:0000313" key="8">
    <source>
        <dbReference type="EMBL" id="KAI1729277.1"/>
    </source>
</evidence>
<keyword evidence="4" id="KW-0804">Transcription</keyword>
<feature type="compositionally biased region" description="Polar residues" evidence="6">
    <location>
        <begin position="206"/>
        <end position="220"/>
    </location>
</feature>
<dbReference type="PANTHER" id="PTHR12228">
    <property type="entry name" value="TRANSCRIPTION INITIATION FACTOR TFIID 55 KD SUBUNIT-RELATED"/>
    <property type="match status" value="1"/>
</dbReference>
<comment type="caution">
    <text evidence="8">The sequence shown here is derived from an EMBL/GenBank/DDBJ whole genome shotgun (WGS) entry which is preliminary data.</text>
</comment>
<feature type="region of interest" description="Disordered" evidence="6">
    <location>
        <begin position="110"/>
        <end position="135"/>
    </location>
</feature>
<sequence length="238" mass="27143">MSANIATSKMFPKKVQRTDVSEEDWESHLIIRFPEEIAGTVSDFVKEDAHAGERMNIQFEPDARHGTLRFDQTAMPFKVYDLPCVTEVMKTLDKKTLYKCGDLSQMIVCSTQNDPSTSKPRRQSESSTTDASAKKEIYQWPHGLTAPMKNVRKHRFRKTKKKRYMDAPDVERELKRLLRSDLEAHSVRWEVVPVEGEKPKDGAPSMDSNRTFKNAGSVQDNRIPGLGDTSDSDEDSNF</sequence>
<dbReference type="PANTHER" id="PTHR12228:SF0">
    <property type="entry name" value="TATA-BOX BINDING PROTEIN ASSOCIATED FACTOR 7"/>
    <property type="match status" value="1"/>
</dbReference>
<feature type="domain" description="TAFII55 protein conserved region" evidence="7">
    <location>
        <begin position="25"/>
        <end position="186"/>
    </location>
</feature>
<gene>
    <name evidence="8" type="ORF">DdX_01509</name>
</gene>
<dbReference type="AlphaFoldDB" id="A0AAD4RDT2"/>
<keyword evidence="3" id="KW-0805">Transcription regulation</keyword>
<evidence type="ECO:0000256" key="4">
    <source>
        <dbReference type="ARBA" id="ARBA00023163"/>
    </source>
</evidence>
<feature type="region of interest" description="Disordered" evidence="6">
    <location>
        <begin position="192"/>
        <end position="238"/>
    </location>
</feature>
<evidence type="ECO:0000256" key="6">
    <source>
        <dbReference type="SAM" id="MobiDB-lite"/>
    </source>
</evidence>
<keyword evidence="9" id="KW-1185">Reference proteome</keyword>
<proteinExistence type="inferred from homology"/>
<dbReference type="Proteomes" id="UP001201812">
    <property type="component" value="Unassembled WGS sequence"/>
</dbReference>
<dbReference type="Pfam" id="PF04658">
    <property type="entry name" value="TAFII55_N"/>
    <property type="match status" value="1"/>
</dbReference>
<dbReference type="InterPro" id="IPR006751">
    <property type="entry name" value="TAFII55_prot_cons_reg"/>
</dbReference>
<comment type="similarity">
    <text evidence="2">Belongs to the TAF7 family.</text>
</comment>
<evidence type="ECO:0000259" key="7">
    <source>
        <dbReference type="SMART" id="SM01370"/>
    </source>
</evidence>
<evidence type="ECO:0000256" key="5">
    <source>
        <dbReference type="ARBA" id="ARBA00023242"/>
    </source>
</evidence>
<dbReference type="GO" id="GO:0051123">
    <property type="term" value="P:RNA polymerase II preinitiation complex assembly"/>
    <property type="evidence" value="ECO:0007669"/>
    <property type="project" value="TreeGrafter"/>
</dbReference>
<keyword evidence="5" id="KW-0539">Nucleus</keyword>
<dbReference type="EMBL" id="JAKKPZ010000001">
    <property type="protein sequence ID" value="KAI1729277.1"/>
    <property type="molecule type" value="Genomic_DNA"/>
</dbReference>
<organism evidence="8 9">
    <name type="scientific">Ditylenchus destructor</name>
    <dbReference type="NCBI Taxonomy" id="166010"/>
    <lineage>
        <taxon>Eukaryota</taxon>
        <taxon>Metazoa</taxon>
        <taxon>Ecdysozoa</taxon>
        <taxon>Nematoda</taxon>
        <taxon>Chromadorea</taxon>
        <taxon>Rhabditida</taxon>
        <taxon>Tylenchina</taxon>
        <taxon>Tylenchomorpha</taxon>
        <taxon>Sphaerularioidea</taxon>
        <taxon>Anguinidae</taxon>
        <taxon>Anguininae</taxon>
        <taxon>Ditylenchus</taxon>
    </lineage>
</organism>
<evidence type="ECO:0000313" key="9">
    <source>
        <dbReference type="Proteomes" id="UP001201812"/>
    </source>
</evidence>
<reference evidence="8" key="1">
    <citation type="submission" date="2022-01" db="EMBL/GenBank/DDBJ databases">
        <title>Genome Sequence Resource for Two Populations of Ditylenchus destructor, the Migratory Endoparasitic Phytonematode.</title>
        <authorList>
            <person name="Zhang H."/>
            <person name="Lin R."/>
            <person name="Xie B."/>
        </authorList>
    </citation>
    <scope>NUCLEOTIDE SEQUENCE</scope>
    <source>
        <strain evidence="8">BazhouSP</strain>
    </source>
</reference>
<evidence type="ECO:0000256" key="1">
    <source>
        <dbReference type="ARBA" id="ARBA00004123"/>
    </source>
</evidence>
<accession>A0AAD4RDT2</accession>
<dbReference type="CDD" id="cd08047">
    <property type="entry name" value="TAF7"/>
    <property type="match status" value="1"/>
</dbReference>